<feature type="compositionally biased region" description="Basic and acidic residues" evidence="1">
    <location>
        <begin position="31"/>
        <end position="52"/>
    </location>
</feature>
<dbReference type="EMBL" id="WWBZ02000022">
    <property type="protein sequence ID" value="KAF4308563.1"/>
    <property type="molecule type" value="Genomic_DNA"/>
</dbReference>
<reference evidence="2" key="1">
    <citation type="submission" date="2020-04" db="EMBL/GenBank/DDBJ databases">
        <title>Genome Assembly and Annotation of Botryosphaeria dothidea sdau 11-99, a Latent Pathogen of Apple Fruit Ring Rot in China.</title>
        <authorList>
            <person name="Yu C."/>
            <person name="Diao Y."/>
            <person name="Lu Q."/>
            <person name="Zhao J."/>
            <person name="Cui S."/>
            <person name="Peng C."/>
            <person name="He B."/>
            <person name="Liu H."/>
        </authorList>
    </citation>
    <scope>NUCLEOTIDE SEQUENCE [LARGE SCALE GENOMIC DNA]</scope>
    <source>
        <strain evidence="2">Sdau11-99</strain>
    </source>
</reference>
<accession>A0A8H4N619</accession>
<feature type="compositionally biased region" description="Basic and acidic residues" evidence="1">
    <location>
        <begin position="94"/>
        <end position="115"/>
    </location>
</feature>
<evidence type="ECO:0000313" key="3">
    <source>
        <dbReference type="Proteomes" id="UP000572817"/>
    </source>
</evidence>
<organism evidence="2 3">
    <name type="scientific">Botryosphaeria dothidea</name>
    <dbReference type="NCBI Taxonomy" id="55169"/>
    <lineage>
        <taxon>Eukaryota</taxon>
        <taxon>Fungi</taxon>
        <taxon>Dikarya</taxon>
        <taxon>Ascomycota</taxon>
        <taxon>Pezizomycotina</taxon>
        <taxon>Dothideomycetes</taxon>
        <taxon>Dothideomycetes incertae sedis</taxon>
        <taxon>Botryosphaeriales</taxon>
        <taxon>Botryosphaeriaceae</taxon>
        <taxon>Botryosphaeria</taxon>
    </lineage>
</organism>
<feature type="region of interest" description="Disordered" evidence="1">
    <location>
        <begin position="224"/>
        <end position="275"/>
    </location>
</feature>
<comment type="caution">
    <text evidence="2">The sequence shown here is derived from an EMBL/GenBank/DDBJ whole genome shotgun (WGS) entry which is preliminary data.</text>
</comment>
<protein>
    <submittedName>
        <fullName evidence="2">Uncharacterized protein</fullName>
    </submittedName>
</protein>
<proteinExistence type="predicted"/>
<dbReference type="OrthoDB" id="3067443at2759"/>
<dbReference type="Proteomes" id="UP000572817">
    <property type="component" value="Unassembled WGS sequence"/>
</dbReference>
<feature type="region of interest" description="Disordered" evidence="1">
    <location>
        <begin position="27"/>
        <end position="171"/>
    </location>
</feature>
<dbReference type="AlphaFoldDB" id="A0A8H4N619"/>
<gene>
    <name evidence="2" type="ORF">GTA08_BOTSDO03607</name>
</gene>
<feature type="compositionally biased region" description="Basic and acidic residues" evidence="1">
    <location>
        <begin position="137"/>
        <end position="147"/>
    </location>
</feature>
<evidence type="ECO:0000256" key="1">
    <source>
        <dbReference type="SAM" id="MobiDB-lite"/>
    </source>
</evidence>
<feature type="compositionally biased region" description="Basic and acidic residues" evidence="1">
    <location>
        <begin position="238"/>
        <end position="268"/>
    </location>
</feature>
<keyword evidence="3" id="KW-1185">Reference proteome</keyword>
<sequence length="275" mass="31592">MPGKEQTPDYLQGGSRYRYAYGTEAVGRTQRWREEQERIQRQKELDRLRFPEDDSNLTDRPIGTAHPSASEHQPEDSDSDYDTYLPDTAGLRESSSKNDNEDSQRDKDSGDRSDSGSENGSDIYQPDVECDQEELEDHQRENVDVERQGTATNPGLNGSKMPRLNKPQPGPFLYRQRVSSSLQLPKRTKAVREETPWESSGQVIAFRKCALSIAERYRKKLGLTSRRRQHRAPIKDGTAYREGKDDSRKIDIREQAENRTTREQKTTENKVLLMG</sequence>
<name>A0A8H4N619_9PEZI</name>
<evidence type="ECO:0000313" key="2">
    <source>
        <dbReference type="EMBL" id="KAF4308563.1"/>
    </source>
</evidence>